<proteinExistence type="predicted"/>
<evidence type="ECO:0000313" key="2">
    <source>
        <dbReference type="Proteomes" id="UP000572377"/>
    </source>
</evidence>
<reference evidence="1 2" key="1">
    <citation type="submission" date="2020-05" db="EMBL/GenBank/DDBJ databases">
        <title>Gimesia benthica sp. nov., a novel planctomycete isolated from a deep-sea water sample of the Northwest Indian Ocean.</title>
        <authorList>
            <person name="Wang J."/>
            <person name="Ruan C."/>
            <person name="Song L."/>
            <person name="Zhu Y."/>
            <person name="Li A."/>
            <person name="Zheng X."/>
            <person name="Wang L."/>
            <person name="Lu Z."/>
            <person name="Huang Y."/>
            <person name="Du W."/>
            <person name="Zhou Y."/>
            <person name="Huang L."/>
            <person name="Dai X."/>
        </authorList>
    </citation>
    <scope>NUCLEOTIDE SEQUENCE [LARGE SCALE GENOMIC DNA]</scope>
    <source>
        <strain evidence="1 2">YYQ-30</strain>
    </source>
</reference>
<protein>
    <submittedName>
        <fullName evidence="1">Sulfotransferase</fullName>
    </submittedName>
</protein>
<comment type="caution">
    <text evidence="1">The sequence shown here is derived from an EMBL/GenBank/DDBJ whole genome shotgun (WGS) entry which is preliminary data.</text>
</comment>
<dbReference type="Proteomes" id="UP000572377">
    <property type="component" value="Unassembled WGS sequence"/>
</dbReference>
<evidence type="ECO:0000313" key="1">
    <source>
        <dbReference type="EMBL" id="NNU80296.1"/>
    </source>
</evidence>
<dbReference type="GO" id="GO:0016740">
    <property type="term" value="F:transferase activity"/>
    <property type="evidence" value="ECO:0007669"/>
    <property type="project" value="UniProtKB-KW"/>
</dbReference>
<keyword evidence="1" id="KW-0808">Transferase</keyword>
<gene>
    <name evidence="1" type="ORF">HMH01_07565</name>
</gene>
<sequence>MPAELRAVLAAQRLGDLGRLARRAAGLSWLTRADFLPEIAPADAARLAALARGARGEGPAPVLILGIMPRSGTNYLHDLLALHPDICAGPGRLYEFPLLQAARGFRGAMDEFLAGFPRNAEVLGRWDALALLGGAWLRGLQSEAGARHVLLKSPHVQNLTLAPLIFPGARIILCLRDGRDVLDSTLHSFSRWRPGRKTFAQLAQEWRLGTEAILSFAPGGPRAHPDIMVLRYEAAVADPPRALGQMLAHCGLDPARLDPERALRLPVRGSSRSAARGDARWAPEAAAADFAPVARWAGWSAARKARFERIAGRALDLAGYPRHA</sequence>
<dbReference type="Gene3D" id="3.40.50.300">
    <property type="entry name" value="P-loop containing nucleotide triphosphate hydrolases"/>
    <property type="match status" value="1"/>
</dbReference>
<accession>A0A849L1W9</accession>
<dbReference type="AlphaFoldDB" id="A0A849L1W9"/>
<dbReference type="InterPro" id="IPR027417">
    <property type="entry name" value="P-loop_NTPase"/>
</dbReference>
<keyword evidence="2" id="KW-1185">Reference proteome</keyword>
<organism evidence="1 2">
    <name type="scientific">Halovulum dunhuangense</name>
    <dbReference type="NCBI Taxonomy" id="1505036"/>
    <lineage>
        <taxon>Bacteria</taxon>
        <taxon>Pseudomonadati</taxon>
        <taxon>Pseudomonadota</taxon>
        <taxon>Alphaproteobacteria</taxon>
        <taxon>Rhodobacterales</taxon>
        <taxon>Paracoccaceae</taxon>
        <taxon>Halovulum</taxon>
    </lineage>
</organism>
<name>A0A849L1W9_9RHOB</name>
<dbReference type="RefSeq" id="WP_171323936.1">
    <property type="nucleotide sequence ID" value="NZ_JABFBC010000001.1"/>
</dbReference>
<dbReference type="EMBL" id="JABFBC010000001">
    <property type="protein sequence ID" value="NNU80296.1"/>
    <property type="molecule type" value="Genomic_DNA"/>
</dbReference>
<dbReference type="SUPFAM" id="SSF52540">
    <property type="entry name" value="P-loop containing nucleoside triphosphate hydrolases"/>
    <property type="match status" value="1"/>
</dbReference>
<dbReference type="Pfam" id="PF13469">
    <property type="entry name" value="Sulfotransfer_3"/>
    <property type="match status" value="1"/>
</dbReference>